<organism evidence="1 2">
    <name type="scientific">Zasmidium cellare ATCC 36951</name>
    <dbReference type="NCBI Taxonomy" id="1080233"/>
    <lineage>
        <taxon>Eukaryota</taxon>
        <taxon>Fungi</taxon>
        <taxon>Dikarya</taxon>
        <taxon>Ascomycota</taxon>
        <taxon>Pezizomycotina</taxon>
        <taxon>Dothideomycetes</taxon>
        <taxon>Dothideomycetidae</taxon>
        <taxon>Mycosphaerellales</taxon>
        <taxon>Mycosphaerellaceae</taxon>
        <taxon>Zasmidium</taxon>
    </lineage>
</organism>
<protein>
    <recommendedName>
        <fullName evidence="3">Methyltransferase domain-containing protein</fullName>
    </recommendedName>
</protein>
<dbReference type="SUPFAM" id="SSF53335">
    <property type="entry name" value="S-adenosyl-L-methionine-dependent methyltransferases"/>
    <property type="match status" value="1"/>
</dbReference>
<dbReference type="EMBL" id="ML993621">
    <property type="protein sequence ID" value="KAF2161147.1"/>
    <property type="molecule type" value="Genomic_DNA"/>
</dbReference>
<dbReference type="Proteomes" id="UP000799537">
    <property type="component" value="Unassembled WGS sequence"/>
</dbReference>
<dbReference type="PANTHER" id="PTHR39290">
    <property type="entry name" value="C3H1-TYPE DOMAIN-CONTAINING PROTEIN-RELATED"/>
    <property type="match status" value="1"/>
</dbReference>
<dbReference type="RefSeq" id="XP_033662036.1">
    <property type="nucleotide sequence ID" value="XM_033818523.1"/>
</dbReference>
<keyword evidence="2" id="KW-1185">Reference proteome</keyword>
<sequence length="369" mass="41648">MPRIPKQAQTEHSTTFDPDKFFEDWSKQESQAFLYRNDFRKFVLNAFGLNFRDDYVYKATAEVTLLQAQTYLEFGAQGGLHAWYRDEAGEARPSPTASDIAAYTDIFKSTTSTSKALTALASNAKKDSVRADVAKHLQSHYAPPNASRNLVVNKSKSHVNPYFDVWAWSNQNLEWGGPEERTVHVKISHAILPILYHHFGCVCPSYEALSYIQQVARGRTILDVGSGNGYWTYMLRRFESSPKKKLNVTAIDNGQSEWRTLWIGDTVETDGDKWLKQHDGGKDDVLLLVYPVVGNDFTSKMLKAYRGTTIISAGAQNASGFTAFAKETIADWMAREMPDWEKVLQVPLPSFAGKDEALFIFERKSDVKS</sequence>
<dbReference type="OrthoDB" id="5411518at2759"/>
<dbReference type="AlphaFoldDB" id="A0A6A6C230"/>
<dbReference type="InterPro" id="IPR029063">
    <property type="entry name" value="SAM-dependent_MTases_sf"/>
</dbReference>
<dbReference type="Gene3D" id="3.40.50.150">
    <property type="entry name" value="Vaccinia Virus protein VP39"/>
    <property type="match status" value="1"/>
</dbReference>
<gene>
    <name evidence="1" type="ORF">M409DRAFT_69989</name>
</gene>
<evidence type="ECO:0008006" key="3">
    <source>
        <dbReference type="Google" id="ProtNLM"/>
    </source>
</evidence>
<evidence type="ECO:0000313" key="1">
    <source>
        <dbReference type="EMBL" id="KAF2161147.1"/>
    </source>
</evidence>
<proteinExistence type="predicted"/>
<accession>A0A6A6C230</accession>
<dbReference type="GeneID" id="54571795"/>
<evidence type="ECO:0000313" key="2">
    <source>
        <dbReference type="Proteomes" id="UP000799537"/>
    </source>
</evidence>
<dbReference type="PANTHER" id="PTHR39290:SF6">
    <property type="entry name" value="S-ADENOSYL-L-METHIONINE-DEPENDENT METHYLTRANSFERASES SUPERFAMILY PROTEIN"/>
    <property type="match status" value="1"/>
</dbReference>
<name>A0A6A6C230_ZASCE</name>
<reference evidence="1" key="1">
    <citation type="journal article" date="2020" name="Stud. Mycol.">
        <title>101 Dothideomycetes genomes: a test case for predicting lifestyles and emergence of pathogens.</title>
        <authorList>
            <person name="Haridas S."/>
            <person name="Albert R."/>
            <person name="Binder M."/>
            <person name="Bloem J."/>
            <person name="Labutti K."/>
            <person name="Salamov A."/>
            <person name="Andreopoulos B."/>
            <person name="Baker S."/>
            <person name="Barry K."/>
            <person name="Bills G."/>
            <person name="Bluhm B."/>
            <person name="Cannon C."/>
            <person name="Castanera R."/>
            <person name="Culley D."/>
            <person name="Daum C."/>
            <person name="Ezra D."/>
            <person name="Gonzalez J."/>
            <person name="Henrissat B."/>
            <person name="Kuo A."/>
            <person name="Liang C."/>
            <person name="Lipzen A."/>
            <person name="Lutzoni F."/>
            <person name="Magnuson J."/>
            <person name="Mondo S."/>
            <person name="Nolan M."/>
            <person name="Ohm R."/>
            <person name="Pangilinan J."/>
            <person name="Park H.-J."/>
            <person name="Ramirez L."/>
            <person name="Alfaro M."/>
            <person name="Sun H."/>
            <person name="Tritt A."/>
            <person name="Yoshinaga Y."/>
            <person name="Zwiers L.-H."/>
            <person name="Turgeon B."/>
            <person name="Goodwin S."/>
            <person name="Spatafora J."/>
            <person name="Crous P."/>
            <person name="Grigoriev I."/>
        </authorList>
    </citation>
    <scope>NUCLEOTIDE SEQUENCE</scope>
    <source>
        <strain evidence="1">ATCC 36951</strain>
    </source>
</reference>